<proteinExistence type="predicted"/>
<dbReference type="PANTHER" id="PTHR36920:SF1">
    <property type="entry name" value="OUTER MEMBRANE PROTEIN W"/>
    <property type="match status" value="1"/>
</dbReference>
<dbReference type="RefSeq" id="WP_059598024.1">
    <property type="nucleotide sequence ID" value="NZ_CP013387.1"/>
</dbReference>
<dbReference type="Gene3D" id="2.40.160.20">
    <property type="match status" value="1"/>
</dbReference>
<keyword evidence="5" id="KW-1185">Reference proteome</keyword>
<organism evidence="4 5">
    <name type="scientific">Burkholderia mayonis</name>
    <dbReference type="NCBI Taxonomy" id="1385591"/>
    <lineage>
        <taxon>Bacteria</taxon>
        <taxon>Pseudomonadati</taxon>
        <taxon>Pseudomonadota</taxon>
        <taxon>Betaproteobacteria</taxon>
        <taxon>Burkholderiales</taxon>
        <taxon>Burkholderiaceae</taxon>
        <taxon>Burkholderia</taxon>
        <taxon>pseudomallei group</taxon>
    </lineage>
</organism>
<dbReference type="Proteomes" id="UP000062519">
    <property type="component" value="Chromosome 2"/>
</dbReference>
<feature type="signal peptide" evidence="3">
    <location>
        <begin position="1"/>
        <end position="35"/>
    </location>
</feature>
<dbReference type="AlphaFoldDB" id="A0A1B4FMD4"/>
<dbReference type="EMBL" id="CP013387">
    <property type="protein sequence ID" value="AOJ04835.1"/>
    <property type="molecule type" value="Genomic_DNA"/>
</dbReference>
<feature type="region of interest" description="Disordered" evidence="2">
    <location>
        <begin position="77"/>
        <end position="143"/>
    </location>
</feature>
<gene>
    <name evidence="4" type="ORF">WS70_24060</name>
</gene>
<evidence type="ECO:0000313" key="4">
    <source>
        <dbReference type="EMBL" id="AOJ04835.1"/>
    </source>
</evidence>
<evidence type="ECO:0000313" key="5">
    <source>
        <dbReference type="Proteomes" id="UP000062519"/>
    </source>
</evidence>
<dbReference type="PROSITE" id="PS51257">
    <property type="entry name" value="PROKAR_LIPOPROTEIN"/>
    <property type="match status" value="1"/>
</dbReference>
<dbReference type="GO" id="GO:0009279">
    <property type="term" value="C:cell outer membrane"/>
    <property type="evidence" value="ECO:0007669"/>
    <property type="project" value="UniProtKB-SubCell"/>
</dbReference>
<name>A0A1B4FMD4_9BURK</name>
<feature type="region of interest" description="Disordered" evidence="2">
    <location>
        <begin position="170"/>
        <end position="191"/>
    </location>
</feature>
<dbReference type="SUPFAM" id="SSF56925">
    <property type="entry name" value="OMPA-like"/>
    <property type="match status" value="1"/>
</dbReference>
<feature type="chain" id="PRO_5015340433" evidence="3">
    <location>
        <begin position="36"/>
        <end position="506"/>
    </location>
</feature>
<dbReference type="InterPro" id="IPR005618">
    <property type="entry name" value="OMPW"/>
</dbReference>
<comment type="subcellular location">
    <subcellularLocation>
        <location evidence="1">Cell outer membrane</location>
    </subcellularLocation>
</comment>
<feature type="compositionally biased region" description="Low complexity" evidence="2">
    <location>
        <begin position="77"/>
        <end position="111"/>
    </location>
</feature>
<sequence>MGDKHRRQRARRGWRAPVSCWLGATLLACAWSAHAQDSGAARWRDGADGIGFFPGGDAPGFGASAWGAVPGGARREAAGAASSDAGSGSAPNGGAAADGAAASAASASDPNAPRPRKLTEEKITLGQRAALPPGGLRARAEGDDGIGFADAPGGSAADGASSAAAAAAAACGDGPCAPDSGAPQRPPADASPRFIAGVRYDRMPYELHPIDPEMLPDLPEAQGPTLLEQLQGDDSNMIGIGWHYVLSTGRSTPVTTSTGALGIGSFVNPGSAVSISNANTPAFTFTHFFGEHVAAEIVGGIPPELTMRGHGSIGLPFDKIFPGVQGRLPLVDLGNTQSNPLGTTRAWLASTVFKYYLGKREDRFRPYLGLGISYTRFTNTNLNPVFANKLASLGGLLSAGISLGDLQSLLADPGALDRLLQAGANLVLPNGVRATASVKSAWTPVFVIGANYQLTRQLSLSTALSYIPLKAAITVNINDAKRILASNTTTLSANVLLCTMLLNYRF</sequence>
<dbReference type="Pfam" id="PF03922">
    <property type="entry name" value="OmpW"/>
    <property type="match status" value="1"/>
</dbReference>
<evidence type="ECO:0000256" key="2">
    <source>
        <dbReference type="SAM" id="MobiDB-lite"/>
    </source>
</evidence>
<dbReference type="PANTHER" id="PTHR36920">
    <property type="match status" value="1"/>
</dbReference>
<protein>
    <submittedName>
        <fullName evidence="4">OmpW family protein</fullName>
    </submittedName>
</protein>
<dbReference type="InterPro" id="IPR011250">
    <property type="entry name" value="OMP/PagP_B-barrel"/>
</dbReference>
<dbReference type="KEGG" id="buu:WS70_24060"/>
<evidence type="ECO:0000256" key="1">
    <source>
        <dbReference type="ARBA" id="ARBA00004442"/>
    </source>
</evidence>
<dbReference type="GO" id="GO:0055085">
    <property type="term" value="P:transmembrane transport"/>
    <property type="evidence" value="ECO:0007669"/>
    <property type="project" value="TreeGrafter"/>
</dbReference>
<reference evidence="4 5" key="1">
    <citation type="submission" date="2015-12" db="EMBL/GenBank/DDBJ databases">
        <title>Diversity of Burkholderia near neighbor genomes.</title>
        <authorList>
            <person name="Sahl J."/>
            <person name="Wagner D."/>
            <person name="Keim P."/>
        </authorList>
    </citation>
    <scope>NUCLEOTIDE SEQUENCE [LARGE SCALE GENOMIC DNA]</scope>
    <source>
        <strain evidence="4 5">BDU6</strain>
    </source>
</reference>
<evidence type="ECO:0000256" key="3">
    <source>
        <dbReference type="SAM" id="SignalP"/>
    </source>
</evidence>
<keyword evidence="3" id="KW-0732">Signal</keyword>
<accession>A0A1B4FMD4</accession>